<evidence type="ECO:0000313" key="2">
    <source>
        <dbReference type="Proteomes" id="UP000663869"/>
    </source>
</evidence>
<sequence>MDDLLEDICICENDNIENEQQATTTVTTTRTITNTSTSTLKIQKKKKAVKTDSSKTRCNACLKTFSIHCDGKTALDKHMNHVAHQTSMKTFEKSTLIKTLAVLASESDQISAAEGMIVYHEVKHGYSYISQACGTNLIKSLFESSSSVAKSLSCGKTKSRAIACNVFGPYFTKKVIDQVLEAQFYSLSYDASNKGNCKTYPFTVQFFSDVGVKRVLIQFIEDPHETAEDIFKNACRVINDFQLKIEHLTSVSANNTNVNFGEHHSVFRLFKNEAPHIVQGILKRLSYIEFIKFKSTKRIEELKAYYEFVQSEYTTLLQHILTRCLSLLRSIERLLEKYELIKLYFLNQPATMKNQQLLKSFFDTDLQLQRTYSTAVDLHRIIDGLIRKLQQRLRDKYFGNRTHDILRQLQEADANKAEEFKRSFESFIETVIEYIKSYYDDNTRKFYEKLSFFSYQSLEFLALERLMDVADLVKIAFAQSKATINFVRAGSVQASPDLFLSQDGTRLRVISDPLDQASMRVVHLQQITDEAEDKLTSGFDEISAVSSSEMKSISTKATTKSSEKKIVKDPWDNRYEKKIQIL</sequence>
<proteinExistence type="predicted"/>
<dbReference type="PANTHER" id="PTHR37162:SF10">
    <property type="entry name" value="DUF4371 DOMAIN-CONTAINING PROTEIN"/>
    <property type="match status" value="1"/>
</dbReference>
<comment type="caution">
    <text evidence="1">The sequence shown here is derived from an EMBL/GenBank/DDBJ whole genome shotgun (WGS) entry which is preliminary data.</text>
</comment>
<name>A0A818DJN0_9BILA</name>
<dbReference type="EMBL" id="CAJNYU010001542">
    <property type="protein sequence ID" value="CAF3445665.1"/>
    <property type="molecule type" value="Genomic_DNA"/>
</dbReference>
<protein>
    <submittedName>
        <fullName evidence="1">Uncharacterized protein</fullName>
    </submittedName>
</protein>
<dbReference type="AlphaFoldDB" id="A0A818DJN0"/>
<evidence type="ECO:0000313" key="1">
    <source>
        <dbReference type="EMBL" id="CAF3445665.1"/>
    </source>
</evidence>
<dbReference type="Proteomes" id="UP000663869">
    <property type="component" value="Unassembled WGS sequence"/>
</dbReference>
<dbReference type="PANTHER" id="PTHR37162">
    <property type="entry name" value="HAT FAMILY DIMERISATION DOMAINCONTAINING PROTEIN-RELATED"/>
    <property type="match status" value="1"/>
</dbReference>
<reference evidence="1" key="1">
    <citation type="submission" date="2021-02" db="EMBL/GenBank/DDBJ databases">
        <authorList>
            <person name="Nowell W R."/>
        </authorList>
    </citation>
    <scope>NUCLEOTIDE SEQUENCE</scope>
</reference>
<gene>
    <name evidence="1" type="ORF">FME351_LOCUS13015</name>
</gene>
<accession>A0A818DJN0</accession>
<organism evidence="1 2">
    <name type="scientific">Rotaria socialis</name>
    <dbReference type="NCBI Taxonomy" id="392032"/>
    <lineage>
        <taxon>Eukaryota</taxon>
        <taxon>Metazoa</taxon>
        <taxon>Spiralia</taxon>
        <taxon>Gnathifera</taxon>
        <taxon>Rotifera</taxon>
        <taxon>Eurotatoria</taxon>
        <taxon>Bdelloidea</taxon>
        <taxon>Philodinida</taxon>
        <taxon>Philodinidae</taxon>
        <taxon>Rotaria</taxon>
    </lineage>
</organism>